<dbReference type="InterPro" id="IPR036518">
    <property type="entry name" value="CobE/GbiG_C_sf"/>
</dbReference>
<reference evidence="5" key="1">
    <citation type="submission" date="2016-12" db="EMBL/GenBank/DDBJ databases">
        <authorList>
            <person name="Rodrigo-Torres L."/>
            <person name="Arahal R.D."/>
            <person name="Lucena T."/>
        </authorList>
    </citation>
    <scope>NUCLEOTIDE SEQUENCE [LARGE SCALE GENOMIC DNA]</scope>
</reference>
<feature type="domain" description="Cobalamin biosynthesis central region" evidence="3">
    <location>
        <begin position="140"/>
        <end position="235"/>
    </location>
</feature>
<evidence type="ECO:0000259" key="3">
    <source>
        <dbReference type="Pfam" id="PF11761"/>
    </source>
</evidence>
<dbReference type="Pfam" id="PF11760">
    <property type="entry name" value="CbiG_N"/>
    <property type="match status" value="1"/>
</dbReference>
<feature type="domain" description="Cobalamin synthesis G N-terminal" evidence="2">
    <location>
        <begin position="54"/>
        <end position="134"/>
    </location>
</feature>
<evidence type="ECO:0000313" key="4">
    <source>
        <dbReference type="EMBL" id="SHO54658.1"/>
    </source>
</evidence>
<dbReference type="Gene3D" id="3.40.50.11220">
    <property type="match status" value="1"/>
</dbReference>
<dbReference type="SUPFAM" id="SSF159672">
    <property type="entry name" value="CbiG N-terminal domain-like"/>
    <property type="match status" value="1"/>
</dbReference>
<dbReference type="Gene3D" id="3.40.30.10">
    <property type="entry name" value="Glutaredoxin"/>
    <property type="match status" value="1"/>
</dbReference>
<dbReference type="STRING" id="1117707.VQ7734_00372"/>
<dbReference type="GO" id="GO:0009236">
    <property type="term" value="P:cobalamin biosynthetic process"/>
    <property type="evidence" value="ECO:0007669"/>
    <property type="project" value="InterPro"/>
</dbReference>
<gene>
    <name evidence="4" type="ORF">VQ7734_00372</name>
</gene>
<dbReference type="PANTHER" id="PTHR37477">
    <property type="entry name" value="COBALT-PRECORRIN-5A HYDROLASE"/>
    <property type="match status" value="1"/>
</dbReference>
<keyword evidence="5" id="KW-1185">Reference proteome</keyword>
<dbReference type="EMBL" id="FRFG01000005">
    <property type="protein sequence ID" value="SHO54658.1"/>
    <property type="molecule type" value="Genomic_DNA"/>
</dbReference>
<evidence type="ECO:0000313" key="5">
    <source>
        <dbReference type="Proteomes" id="UP000184600"/>
    </source>
</evidence>
<dbReference type="Gene3D" id="3.30.420.180">
    <property type="entry name" value="CobE/GbiG C-terminal domain"/>
    <property type="match status" value="1"/>
</dbReference>
<accession>A0A1M7YPU3</accession>
<name>A0A1M7YPU3_9VIBR</name>
<dbReference type="OrthoDB" id="9781023at2"/>
<sequence length="570" mass="63055">MKLAIYVITVAGAKPGAMLKKALPFSDLFVAPVALDKADEPEKAAPLTLPLSDFVAARFNQYDGHIFICATGIVSRIIGPLLQDKRTDPAVVCMDEQATFAISMLSGHRGGANALTERVAHLVKATPVITTASDTSQTLSADMLGAPFGWTLDPVSEPALTPVSAAIVNQQPVIVAQEAGERHWWKYDKRMPAHLLTHTTLEGIQSEAFNGAILISDRKSPDLTGWDNQLVLWRPKSLVLGLGCDRNTPLAVLEAGLAAFSDQFNLALESVQAIASIALKADEPGLNALSRDRQWPFTTYEAEVLDGTEGIEHPSDYVKQVTGSNSVAEAAALKLSQTRQLLVPKWVFKQDGFHMTVACCRREYSEPLRRHKQKNWLDETKHSGHSHPADRPEAQPREVRVNAYGNEVVEGYQCKPRHVDLDRPMLYHTHHILLCEGQRCAKAGSKNLAHDLRGILKELGLATGQQRIKISRAMCVGACRNRATLVVYERSRQPSANHGLWLRGVEALSIAQWQAIFVALSENKPLTQVLEASFFAWVEEPEPLMKKTNIDEKTSIDKKKRQRLKCRPYQ</sequence>
<dbReference type="Pfam" id="PF11761">
    <property type="entry name" value="CbiG_mid"/>
    <property type="match status" value="1"/>
</dbReference>
<evidence type="ECO:0000259" key="2">
    <source>
        <dbReference type="Pfam" id="PF11760"/>
    </source>
</evidence>
<dbReference type="InterPro" id="IPR021744">
    <property type="entry name" value="CbiG_N"/>
</dbReference>
<dbReference type="InterPro" id="IPR038029">
    <property type="entry name" value="GbiG_N_sf"/>
</dbReference>
<evidence type="ECO:0000259" key="1">
    <source>
        <dbReference type="Pfam" id="PF01890"/>
    </source>
</evidence>
<dbReference type="Pfam" id="PF01890">
    <property type="entry name" value="CbiG_C"/>
    <property type="match status" value="1"/>
</dbReference>
<organism evidence="4 5">
    <name type="scientific">Vibrio quintilis</name>
    <dbReference type="NCBI Taxonomy" id="1117707"/>
    <lineage>
        <taxon>Bacteria</taxon>
        <taxon>Pseudomonadati</taxon>
        <taxon>Pseudomonadota</taxon>
        <taxon>Gammaproteobacteria</taxon>
        <taxon>Vibrionales</taxon>
        <taxon>Vibrionaceae</taxon>
        <taxon>Vibrio</taxon>
    </lineage>
</organism>
<dbReference type="InterPro" id="IPR002750">
    <property type="entry name" value="CobE/GbiG_C"/>
</dbReference>
<feature type="domain" description="CobE/GbiG C-terminal" evidence="1">
    <location>
        <begin position="238"/>
        <end position="358"/>
    </location>
</feature>
<dbReference type="CDD" id="cd02980">
    <property type="entry name" value="TRX_Fd_family"/>
    <property type="match status" value="1"/>
</dbReference>
<dbReference type="AlphaFoldDB" id="A0A1M7YPU3"/>
<dbReference type="PANTHER" id="PTHR37477:SF1">
    <property type="entry name" value="COBALT-PRECORRIN-5A HYDROLASE"/>
    <property type="match status" value="1"/>
</dbReference>
<protein>
    <submittedName>
        <fullName evidence="4">Cobalamin biosynthesis protein CbiG</fullName>
    </submittedName>
</protein>
<dbReference type="InterPro" id="IPR036249">
    <property type="entry name" value="Thioredoxin-like_sf"/>
</dbReference>
<dbReference type="InterPro" id="IPR052553">
    <property type="entry name" value="CbiG_hydrolase"/>
</dbReference>
<dbReference type="SUPFAM" id="SSF52833">
    <property type="entry name" value="Thioredoxin-like"/>
    <property type="match status" value="1"/>
</dbReference>
<dbReference type="SUPFAM" id="SSF159664">
    <property type="entry name" value="CobE/GbiG C-terminal domain-like"/>
    <property type="match status" value="1"/>
</dbReference>
<dbReference type="InterPro" id="IPR021745">
    <property type="entry name" value="CbiG_mid"/>
</dbReference>
<dbReference type="Proteomes" id="UP000184600">
    <property type="component" value="Unassembled WGS sequence"/>
</dbReference>
<proteinExistence type="predicted"/>